<evidence type="ECO:0000313" key="3">
    <source>
        <dbReference type="Proteomes" id="UP000887013"/>
    </source>
</evidence>
<dbReference type="GO" id="GO:0004386">
    <property type="term" value="F:helicase activity"/>
    <property type="evidence" value="ECO:0007669"/>
    <property type="project" value="UniProtKB-KW"/>
</dbReference>
<keyword evidence="2" id="KW-0347">Helicase</keyword>
<sequence>AAHPQFDQPGPHHAAHPQFDQPGPHYAQPGPHYAQPGPHFAQPSPHFAQPSPHFAQPSPHYSQPCSQFQYGTPDMPNQGGLVDAHSNHHPPQPMLTQMQNPYFSSQYHHPSRVGSHQSQSCGTCYNIPHYQMH</sequence>
<accession>A0A8X6T920</accession>
<keyword evidence="2" id="KW-0067">ATP-binding</keyword>
<feature type="region of interest" description="Disordered" evidence="1">
    <location>
        <begin position="1"/>
        <end position="119"/>
    </location>
</feature>
<dbReference type="AlphaFoldDB" id="A0A8X6T920"/>
<keyword evidence="2" id="KW-0547">Nucleotide-binding</keyword>
<dbReference type="OrthoDB" id="434041at2759"/>
<gene>
    <name evidence="2" type="primary">ddx20</name>
    <name evidence="2" type="ORF">NPIL_638451</name>
</gene>
<evidence type="ECO:0000313" key="2">
    <source>
        <dbReference type="EMBL" id="GFS83116.1"/>
    </source>
</evidence>
<comment type="caution">
    <text evidence="2">The sequence shown here is derived from an EMBL/GenBank/DDBJ whole genome shotgun (WGS) entry which is preliminary data.</text>
</comment>
<keyword evidence="3" id="KW-1185">Reference proteome</keyword>
<keyword evidence="2" id="KW-0378">Hydrolase</keyword>
<dbReference type="Proteomes" id="UP000887013">
    <property type="component" value="Unassembled WGS sequence"/>
</dbReference>
<reference evidence="2" key="1">
    <citation type="submission" date="2020-08" db="EMBL/GenBank/DDBJ databases">
        <title>Multicomponent nature underlies the extraordinary mechanical properties of spider dragline silk.</title>
        <authorList>
            <person name="Kono N."/>
            <person name="Nakamura H."/>
            <person name="Mori M."/>
            <person name="Yoshida Y."/>
            <person name="Ohtoshi R."/>
            <person name="Malay A.D."/>
            <person name="Moran D.A.P."/>
            <person name="Tomita M."/>
            <person name="Numata K."/>
            <person name="Arakawa K."/>
        </authorList>
    </citation>
    <scope>NUCLEOTIDE SEQUENCE</scope>
</reference>
<proteinExistence type="predicted"/>
<name>A0A8X6T920_NEPPI</name>
<protein>
    <submittedName>
        <fullName evidence="2">Probable ATP-dependent RNA helicase DDX20</fullName>
    </submittedName>
</protein>
<evidence type="ECO:0000256" key="1">
    <source>
        <dbReference type="SAM" id="MobiDB-lite"/>
    </source>
</evidence>
<feature type="compositionally biased region" description="Polar residues" evidence="1">
    <location>
        <begin position="94"/>
        <end position="119"/>
    </location>
</feature>
<feature type="compositionally biased region" description="Polar residues" evidence="1">
    <location>
        <begin position="59"/>
        <end position="70"/>
    </location>
</feature>
<dbReference type="EMBL" id="BMAW01098118">
    <property type="protein sequence ID" value="GFS83116.1"/>
    <property type="molecule type" value="Genomic_DNA"/>
</dbReference>
<feature type="non-terminal residue" evidence="2">
    <location>
        <position position="1"/>
    </location>
</feature>
<organism evidence="2 3">
    <name type="scientific">Nephila pilipes</name>
    <name type="common">Giant wood spider</name>
    <name type="synonym">Nephila maculata</name>
    <dbReference type="NCBI Taxonomy" id="299642"/>
    <lineage>
        <taxon>Eukaryota</taxon>
        <taxon>Metazoa</taxon>
        <taxon>Ecdysozoa</taxon>
        <taxon>Arthropoda</taxon>
        <taxon>Chelicerata</taxon>
        <taxon>Arachnida</taxon>
        <taxon>Araneae</taxon>
        <taxon>Araneomorphae</taxon>
        <taxon>Entelegynae</taxon>
        <taxon>Araneoidea</taxon>
        <taxon>Nephilidae</taxon>
        <taxon>Nephila</taxon>
    </lineage>
</organism>